<feature type="non-terminal residue" evidence="1">
    <location>
        <position position="113"/>
    </location>
</feature>
<protein>
    <submittedName>
        <fullName evidence="1">Uncharacterized protein</fullName>
    </submittedName>
</protein>
<dbReference type="Proteomes" id="UP000288716">
    <property type="component" value="Unassembled WGS sequence"/>
</dbReference>
<dbReference type="EMBL" id="NCKV01005515">
    <property type="protein sequence ID" value="RWS24021.1"/>
    <property type="molecule type" value="Genomic_DNA"/>
</dbReference>
<organism evidence="1 2">
    <name type="scientific">Leptotrombidium deliense</name>
    <dbReference type="NCBI Taxonomy" id="299467"/>
    <lineage>
        <taxon>Eukaryota</taxon>
        <taxon>Metazoa</taxon>
        <taxon>Ecdysozoa</taxon>
        <taxon>Arthropoda</taxon>
        <taxon>Chelicerata</taxon>
        <taxon>Arachnida</taxon>
        <taxon>Acari</taxon>
        <taxon>Acariformes</taxon>
        <taxon>Trombidiformes</taxon>
        <taxon>Prostigmata</taxon>
        <taxon>Anystina</taxon>
        <taxon>Parasitengona</taxon>
        <taxon>Trombiculoidea</taxon>
        <taxon>Trombiculidae</taxon>
        <taxon>Leptotrombidium</taxon>
    </lineage>
</organism>
<evidence type="ECO:0000313" key="2">
    <source>
        <dbReference type="Proteomes" id="UP000288716"/>
    </source>
</evidence>
<name>A0A443S932_9ACAR</name>
<proteinExistence type="predicted"/>
<keyword evidence="2" id="KW-1185">Reference proteome</keyword>
<evidence type="ECO:0000313" key="1">
    <source>
        <dbReference type="EMBL" id="RWS24021.1"/>
    </source>
</evidence>
<dbReference type="VEuPathDB" id="VectorBase:LDEU008018"/>
<sequence length="113" mass="12961">MNDIEGNAYTTMSALNEFHLIKDGILDKDQFNYILKNPDEPKCKYTISSLLNAYQKEKRKALSLNDSSVKYKEFSKYVAANFSKQLNSDATVKLESLPKELYNKILEQIIGDN</sequence>
<dbReference type="AlphaFoldDB" id="A0A443S932"/>
<comment type="caution">
    <text evidence="1">The sequence shown here is derived from an EMBL/GenBank/DDBJ whole genome shotgun (WGS) entry which is preliminary data.</text>
</comment>
<accession>A0A443S932</accession>
<reference evidence="1 2" key="1">
    <citation type="journal article" date="2018" name="Gigascience">
        <title>Genomes of trombidid mites reveal novel predicted allergens and laterally-transferred genes associated with secondary metabolism.</title>
        <authorList>
            <person name="Dong X."/>
            <person name="Chaisiri K."/>
            <person name="Xia D."/>
            <person name="Armstrong S.D."/>
            <person name="Fang Y."/>
            <person name="Donnelly M.J."/>
            <person name="Kadowaki T."/>
            <person name="McGarry J.W."/>
            <person name="Darby A.C."/>
            <person name="Makepeace B.L."/>
        </authorList>
    </citation>
    <scope>NUCLEOTIDE SEQUENCE [LARGE SCALE GENOMIC DNA]</scope>
    <source>
        <strain evidence="1">UoL-UT</strain>
    </source>
</reference>
<gene>
    <name evidence="1" type="ORF">B4U80_09859</name>
</gene>